<dbReference type="SUPFAM" id="SSF52172">
    <property type="entry name" value="CheY-like"/>
    <property type="match status" value="1"/>
</dbReference>
<keyword evidence="1" id="KW-0597">Phosphoprotein</keyword>
<dbReference type="AlphaFoldDB" id="A0A1N6US20"/>
<dbReference type="GO" id="GO:0000160">
    <property type="term" value="P:phosphorelay signal transduction system"/>
    <property type="evidence" value="ECO:0007669"/>
    <property type="project" value="InterPro"/>
</dbReference>
<reference evidence="3 4" key="1">
    <citation type="submission" date="2017-01" db="EMBL/GenBank/DDBJ databases">
        <authorList>
            <person name="Mah S.A."/>
            <person name="Swanson W.J."/>
            <person name="Moy G.W."/>
            <person name="Vacquier V.D."/>
        </authorList>
    </citation>
    <scope>NUCLEOTIDE SEQUENCE [LARGE SCALE GENOMIC DNA]</scope>
    <source>
        <strain evidence="3 4">DSM 7027</strain>
    </source>
</reference>
<dbReference type="RefSeq" id="WP_083703111.1">
    <property type="nucleotide sequence ID" value="NZ_FTMN01000007.1"/>
</dbReference>
<dbReference type="Pfam" id="PF00072">
    <property type="entry name" value="Response_reg"/>
    <property type="match status" value="1"/>
</dbReference>
<dbReference type="PROSITE" id="PS50110">
    <property type="entry name" value="RESPONSE_REGULATORY"/>
    <property type="match status" value="1"/>
</dbReference>
<dbReference type="SMART" id="SM00448">
    <property type="entry name" value="REC"/>
    <property type="match status" value="1"/>
</dbReference>
<dbReference type="PANTHER" id="PTHR44520:SF2">
    <property type="entry name" value="RESPONSE REGULATOR RCP1"/>
    <property type="match status" value="1"/>
</dbReference>
<dbReference type="InterPro" id="IPR011006">
    <property type="entry name" value="CheY-like_superfamily"/>
</dbReference>
<dbReference type="InterPro" id="IPR052893">
    <property type="entry name" value="TCS_response_regulator"/>
</dbReference>
<gene>
    <name evidence="3" type="ORF">SAMN05421647_107188</name>
</gene>
<name>A0A1N6US20_9GAMM</name>
<organism evidence="3 4">
    <name type="scientific">Marinobacterium stanieri</name>
    <dbReference type="NCBI Taxonomy" id="49186"/>
    <lineage>
        <taxon>Bacteria</taxon>
        <taxon>Pseudomonadati</taxon>
        <taxon>Pseudomonadota</taxon>
        <taxon>Gammaproteobacteria</taxon>
        <taxon>Oceanospirillales</taxon>
        <taxon>Oceanospirillaceae</taxon>
        <taxon>Marinobacterium</taxon>
    </lineage>
</organism>
<keyword evidence="4" id="KW-1185">Reference proteome</keyword>
<dbReference type="Proteomes" id="UP000186895">
    <property type="component" value="Unassembled WGS sequence"/>
</dbReference>
<accession>A0A1N6US20</accession>
<dbReference type="CDD" id="cd17557">
    <property type="entry name" value="REC_Rcp-like"/>
    <property type="match status" value="1"/>
</dbReference>
<dbReference type="PANTHER" id="PTHR44520">
    <property type="entry name" value="RESPONSE REGULATOR RCP1-RELATED"/>
    <property type="match status" value="1"/>
</dbReference>
<evidence type="ECO:0000313" key="3">
    <source>
        <dbReference type="EMBL" id="SIQ68397.1"/>
    </source>
</evidence>
<dbReference type="InterPro" id="IPR001789">
    <property type="entry name" value="Sig_transdc_resp-reg_receiver"/>
</dbReference>
<evidence type="ECO:0000256" key="1">
    <source>
        <dbReference type="PROSITE-ProRule" id="PRU00169"/>
    </source>
</evidence>
<sequence length="141" mass="16180">MGNNNYKEITIFLIEDDDVDAIGIERSMRKMNLLNPIERAKDGVEALEMLRLGAVKKPFVILLDLNMPRMGGLEMLEHLREDDTISDAVVFVLTTSRNDEEITRAYKKNIAGYIVKSSLSQDFNKLLSFLNTYWVLVELPR</sequence>
<protein>
    <submittedName>
        <fullName evidence="3">Response regulator receiver domain-containing protein</fullName>
    </submittedName>
</protein>
<evidence type="ECO:0000313" key="4">
    <source>
        <dbReference type="Proteomes" id="UP000186895"/>
    </source>
</evidence>
<dbReference type="Gene3D" id="3.40.50.2300">
    <property type="match status" value="1"/>
</dbReference>
<dbReference type="STRING" id="49186.SAMN05421647_107188"/>
<dbReference type="EMBL" id="FTMN01000007">
    <property type="protein sequence ID" value="SIQ68397.1"/>
    <property type="molecule type" value="Genomic_DNA"/>
</dbReference>
<feature type="modified residue" description="4-aspartylphosphate" evidence="1">
    <location>
        <position position="64"/>
    </location>
</feature>
<proteinExistence type="predicted"/>
<evidence type="ECO:0000259" key="2">
    <source>
        <dbReference type="PROSITE" id="PS50110"/>
    </source>
</evidence>
<feature type="domain" description="Response regulatory" evidence="2">
    <location>
        <begin position="10"/>
        <end position="131"/>
    </location>
</feature>